<name>A0ACA9QLK7_9GLOM</name>
<reference evidence="1" key="1">
    <citation type="submission" date="2021-06" db="EMBL/GenBank/DDBJ databases">
        <authorList>
            <person name="Kallberg Y."/>
            <person name="Tangrot J."/>
            <person name="Rosling A."/>
        </authorList>
    </citation>
    <scope>NUCLEOTIDE SEQUENCE</scope>
    <source>
        <strain evidence="1">CL356</strain>
    </source>
</reference>
<comment type="caution">
    <text evidence="1">The sequence shown here is derived from an EMBL/GenBank/DDBJ whole genome shotgun (WGS) entry which is preliminary data.</text>
</comment>
<dbReference type="Proteomes" id="UP000789525">
    <property type="component" value="Unassembled WGS sequence"/>
</dbReference>
<gene>
    <name evidence="1" type="ORF">ACOLOM_LOCUS12957</name>
</gene>
<evidence type="ECO:0000313" key="1">
    <source>
        <dbReference type="EMBL" id="CAG8756040.1"/>
    </source>
</evidence>
<protein>
    <submittedName>
        <fullName evidence="1">3206_t:CDS:1</fullName>
    </submittedName>
</protein>
<keyword evidence="2" id="KW-1185">Reference proteome</keyword>
<accession>A0ACA9QLK7</accession>
<feature type="non-terminal residue" evidence="1">
    <location>
        <position position="1"/>
    </location>
</feature>
<sequence>LHDGRRMQVGQGSMPLATHSLLSVIRLYSSMALKKPVIAVIGTTGVGKSRLGIDIARHCNGEVINADAMQVYRGLDVITNKVTEEEMKGVPHHLMGYLDPSQETFVAEWINLASTTVFGGTSYWLQNLLFPNRIISDNTSSSSMLVRSEPTLALQRDIDALGVEQKGLFNNLPDRPPTASDNAEETLNLWRLLDALDPDMAARWHWKDSRKVLRNLEIIAEKGRRASEIIKDQDDTELES</sequence>
<organism evidence="1 2">
    <name type="scientific">Acaulospora colombiana</name>
    <dbReference type="NCBI Taxonomy" id="27376"/>
    <lineage>
        <taxon>Eukaryota</taxon>
        <taxon>Fungi</taxon>
        <taxon>Fungi incertae sedis</taxon>
        <taxon>Mucoromycota</taxon>
        <taxon>Glomeromycotina</taxon>
        <taxon>Glomeromycetes</taxon>
        <taxon>Diversisporales</taxon>
        <taxon>Acaulosporaceae</taxon>
        <taxon>Acaulospora</taxon>
    </lineage>
</organism>
<dbReference type="EMBL" id="CAJVPT010055959">
    <property type="protein sequence ID" value="CAG8756040.1"/>
    <property type="molecule type" value="Genomic_DNA"/>
</dbReference>
<proteinExistence type="predicted"/>
<feature type="non-terminal residue" evidence="1">
    <location>
        <position position="240"/>
    </location>
</feature>
<evidence type="ECO:0000313" key="2">
    <source>
        <dbReference type="Proteomes" id="UP000789525"/>
    </source>
</evidence>